<accession>A0A5K7XID4</accession>
<reference evidence="3" key="1">
    <citation type="submission" date="2019-10" db="EMBL/GenBank/DDBJ databases">
        <title>Lacipirellula parvula gen. nov., sp. nov., representing a lineage of planctomycetes widespread in freshwater anoxic habitats, and description of the family Lacipirellulaceae.</title>
        <authorList>
            <person name="Dedysh S.N."/>
            <person name="Kulichevskaya I.S."/>
            <person name="Beletsky A.V."/>
            <person name="Rakitin A.L."/>
            <person name="Mardanov A.V."/>
            <person name="Ivanova A.A."/>
            <person name="Saltykova V.X."/>
            <person name="Rijpstra W.I.C."/>
            <person name="Sinninghe Damste J.S."/>
            <person name="Ravin N.V."/>
        </authorList>
    </citation>
    <scope>NUCLEOTIDE SEQUENCE [LARGE SCALE GENOMIC DNA]</scope>
    <source>
        <strain evidence="3">PX69</strain>
    </source>
</reference>
<dbReference type="GO" id="GO:0000272">
    <property type="term" value="P:polysaccharide catabolic process"/>
    <property type="evidence" value="ECO:0007669"/>
    <property type="project" value="InterPro"/>
</dbReference>
<name>A0A5K7XID4_9BACT</name>
<dbReference type="Proteomes" id="UP000326837">
    <property type="component" value="Chromosome"/>
</dbReference>
<dbReference type="EMBL" id="AP021861">
    <property type="protein sequence ID" value="BBO36165.1"/>
    <property type="molecule type" value="Genomic_DNA"/>
</dbReference>
<evidence type="ECO:0000313" key="2">
    <source>
        <dbReference type="EMBL" id="BBO36165.1"/>
    </source>
</evidence>
<dbReference type="InterPro" id="IPR002105">
    <property type="entry name" value="Dockerin_1_rpt"/>
</dbReference>
<evidence type="ECO:0000256" key="1">
    <source>
        <dbReference type="SAM" id="SignalP"/>
    </source>
</evidence>
<organism evidence="2 3">
    <name type="scientific">Lacipirellula parvula</name>
    <dbReference type="NCBI Taxonomy" id="2650471"/>
    <lineage>
        <taxon>Bacteria</taxon>
        <taxon>Pseudomonadati</taxon>
        <taxon>Planctomycetota</taxon>
        <taxon>Planctomycetia</taxon>
        <taxon>Pirellulales</taxon>
        <taxon>Lacipirellulaceae</taxon>
        <taxon>Lacipirellula</taxon>
    </lineage>
</organism>
<dbReference type="GO" id="GO:0004553">
    <property type="term" value="F:hydrolase activity, hydrolyzing O-glycosyl compounds"/>
    <property type="evidence" value="ECO:0007669"/>
    <property type="project" value="InterPro"/>
</dbReference>
<gene>
    <name evidence="2" type="ORF">PLANPX_5777</name>
</gene>
<evidence type="ECO:0008006" key="4">
    <source>
        <dbReference type="Google" id="ProtNLM"/>
    </source>
</evidence>
<keyword evidence="1" id="KW-0732">Signal</keyword>
<evidence type="ECO:0000313" key="3">
    <source>
        <dbReference type="Proteomes" id="UP000326837"/>
    </source>
</evidence>
<proteinExistence type="predicted"/>
<dbReference type="AlphaFoldDB" id="A0A5K7XID4"/>
<sequence length="330" mass="34702">MLRSGRQQFIVALAWWSLCSAMLIGVGTQPAAAGPVASFDDVEFWVGTGSNRAVVAIEWLTGTTERTTLAWGFRWDGAATGQTLLNAVVTADPRLFAKSGGFGGGLGSSLYGLGYDDGDGAFALDDGTTFNEAGIAQVSGPADRAQAVDPADYYNEGWFRGFWNYGYSHTNPFAGGSWTASQVGMSSRVLQDGDWESWAYHPAVNQAGFQQFADNPFAAPAPAIVGSADFNGDGGVDGADFLAWQRGYGITTGAELNQGDANGDGGVDAADLQWWRDAFSQATTPPAAISAAAVPEPTSLGLALMAFAAAAVRRRINRIHGTLAWKHPTR</sequence>
<dbReference type="Gene3D" id="1.10.1330.10">
    <property type="entry name" value="Dockerin domain"/>
    <property type="match status" value="1"/>
</dbReference>
<protein>
    <recommendedName>
        <fullName evidence="4">PEP-CTERM protein-sorting domain-containing protein</fullName>
    </recommendedName>
</protein>
<dbReference type="SUPFAM" id="SSF63446">
    <property type="entry name" value="Type I dockerin domain"/>
    <property type="match status" value="1"/>
</dbReference>
<feature type="chain" id="PRO_5024877522" description="PEP-CTERM protein-sorting domain-containing protein" evidence="1">
    <location>
        <begin position="34"/>
        <end position="330"/>
    </location>
</feature>
<feature type="signal peptide" evidence="1">
    <location>
        <begin position="1"/>
        <end position="33"/>
    </location>
</feature>
<dbReference type="KEGG" id="lpav:PLANPX_5777"/>
<dbReference type="RefSeq" id="WP_152101388.1">
    <property type="nucleotide sequence ID" value="NZ_AP021861.1"/>
</dbReference>
<dbReference type="InterPro" id="IPR036439">
    <property type="entry name" value="Dockerin_dom_sf"/>
</dbReference>
<keyword evidence="3" id="KW-1185">Reference proteome</keyword>
<dbReference type="Pfam" id="PF00404">
    <property type="entry name" value="Dockerin_1"/>
    <property type="match status" value="1"/>
</dbReference>